<evidence type="ECO:0000313" key="1">
    <source>
        <dbReference type="EMBL" id="HIQ68797.1"/>
    </source>
</evidence>
<organism evidence="1 2">
    <name type="scientific">Candidatus Avoscillospira stercorigallinarum</name>
    <dbReference type="NCBI Taxonomy" id="2840708"/>
    <lineage>
        <taxon>Bacteria</taxon>
        <taxon>Bacillati</taxon>
        <taxon>Bacillota</taxon>
        <taxon>Clostridia</taxon>
        <taxon>Eubacteriales</taxon>
        <taxon>Oscillospiraceae</taxon>
        <taxon>Oscillospiraceae incertae sedis</taxon>
        <taxon>Candidatus Avoscillospira</taxon>
    </lineage>
</organism>
<gene>
    <name evidence="1" type="ORF">IAA67_00470</name>
</gene>
<dbReference type="EMBL" id="DVFN01000007">
    <property type="protein sequence ID" value="HIQ68797.1"/>
    <property type="molecule type" value="Genomic_DNA"/>
</dbReference>
<dbReference type="InterPro" id="IPR012808">
    <property type="entry name" value="CHP02453"/>
</dbReference>
<accession>A0A9D1CMY6</accession>
<sequence length="214" mass="25179">MFEGFTPETVDFLWGIRLNNERGWFLEHKDQYDRALYGPMKALSQQVFAAFQDVPNMDYKLSRIYRDARLHPPAPYKESLWLSMRPADLPWSEQPTLYFEIRPEAYSYGFVLWRPKTAALTKFRAMLADHPAEFPALVKRLEAETGLTFRGESFKRRLRCPDPQVEPYYSLRGMLLDTDRAPDDLLFSPALADTVIETLRKLYPLYEYCLKFTV</sequence>
<reference evidence="1" key="1">
    <citation type="submission" date="2020-10" db="EMBL/GenBank/DDBJ databases">
        <authorList>
            <person name="Gilroy R."/>
        </authorList>
    </citation>
    <scope>NUCLEOTIDE SEQUENCE</scope>
    <source>
        <strain evidence="1">ChiSjej2B20-13462</strain>
    </source>
</reference>
<protein>
    <submittedName>
        <fullName evidence="1">DUF2461 domain-containing protein</fullName>
    </submittedName>
</protein>
<dbReference type="PIRSF" id="PIRSF028451">
    <property type="entry name" value="UCP028451"/>
    <property type="match status" value="1"/>
</dbReference>
<dbReference type="Proteomes" id="UP000886874">
    <property type="component" value="Unassembled WGS sequence"/>
</dbReference>
<name>A0A9D1CMY6_9FIRM</name>
<dbReference type="Pfam" id="PF09365">
    <property type="entry name" value="DUF2461"/>
    <property type="match status" value="1"/>
</dbReference>
<comment type="caution">
    <text evidence="1">The sequence shown here is derived from an EMBL/GenBank/DDBJ whole genome shotgun (WGS) entry which is preliminary data.</text>
</comment>
<dbReference type="InterPro" id="IPR015996">
    <property type="entry name" value="UCP028451"/>
</dbReference>
<reference evidence="1" key="2">
    <citation type="journal article" date="2021" name="PeerJ">
        <title>Extensive microbial diversity within the chicken gut microbiome revealed by metagenomics and culture.</title>
        <authorList>
            <person name="Gilroy R."/>
            <person name="Ravi A."/>
            <person name="Getino M."/>
            <person name="Pursley I."/>
            <person name="Horton D.L."/>
            <person name="Alikhan N.F."/>
            <person name="Baker D."/>
            <person name="Gharbi K."/>
            <person name="Hall N."/>
            <person name="Watson M."/>
            <person name="Adriaenssens E.M."/>
            <person name="Foster-Nyarko E."/>
            <person name="Jarju S."/>
            <person name="Secka A."/>
            <person name="Antonio M."/>
            <person name="Oren A."/>
            <person name="Chaudhuri R.R."/>
            <person name="La Ragione R."/>
            <person name="Hildebrand F."/>
            <person name="Pallen M.J."/>
        </authorList>
    </citation>
    <scope>NUCLEOTIDE SEQUENCE</scope>
    <source>
        <strain evidence="1">ChiSjej2B20-13462</strain>
    </source>
</reference>
<proteinExistence type="predicted"/>
<dbReference type="AlphaFoldDB" id="A0A9D1CMY6"/>
<evidence type="ECO:0000313" key="2">
    <source>
        <dbReference type="Proteomes" id="UP000886874"/>
    </source>
</evidence>